<dbReference type="RefSeq" id="WP_200397719.1">
    <property type="nucleotide sequence ID" value="NZ_CP066831.1"/>
</dbReference>
<proteinExistence type="predicted"/>
<evidence type="ECO:0000313" key="2">
    <source>
        <dbReference type="Proteomes" id="UP000595636"/>
    </source>
</evidence>
<gene>
    <name evidence="1" type="ORF">JEQ17_27625</name>
</gene>
<sequence length="101" mass="10853">MIETVIALGDARDTTFTVQTIPVTTGECTVSHGDCGKPGVTAVRITIDQQRPTESSTYRVTLCADHQDDATRLHELQVASARELQDPVKRAEFLAGAGVNV</sequence>
<protein>
    <submittedName>
        <fullName evidence="1">Uncharacterized protein</fullName>
    </submittedName>
</protein>
<dbReference type="KEGG" id="slf:JEQ17_27625"/>
<dbReference type="EMBL" id="CP066831">
    <property type="protein sequence ID" value="QQM42821.1"/>
    <property type="molecule type" value="Genomic_DNA"/>
</dbReference>
<dbReference type="Proteomes" id="UP000595636">
    <property type="component" value="Chromosome"/>
</dbReference>
<dbReference type="AlphaFoldDB" id="A0A7T7I8F7"/>
<accession>A0A7T7I8F7</accession>
<name>A0A7T7I8F7_9ACTN</name>
<keyword evidence="2" id="KW-1185">Reference proteome</keyword>
<reference evidence="1 2" key="1">
    <citation type="submission" date="2020-12" db="EMBL/GenBank/DDBJ databases">
        <title>A novel species.</title>
        <authorList>
            <person name="Li K."/>
        </authorList>
    </citation>
    <scope>NUCLEOTIDE SEQUENCE [LARGE SCALE GENOMIC DNA]</scope>
    <source>
        <strain evidence="1 2">ZYC-3</strain>
    </source>
</reference>
<evidence type="ECO:0000313" key="1">
    <source>
        <dbReference type="EMBL" id="QQM42821.1"/>
    </source>
</evidence>
<organism evidence="1 2">
    <name type="scientific">Streptomyces liliifuscus</name>
    <dbReference type="NCBI Taxonomy" id="2797636"/>
    <lineage>
        <taxon>Bacteria</taxon>
        <taxon>Bacillati</taxon>
        <taxon>Actinomycetota</taxon>
        <taxon>Actinomycetes</taxon>
        <taxon>Kitasatosporales</taxon>
        <taxon>Streptomycetaceae</taxon>
        <taxon>Streptomyces</taxon>
    </lineage>
</organism>